<dbReference type="Pfam" id="PF06580">
    <property type="entry name" value="His_kinase"/>
    <property type="match status" value="1"/>
</dbReference>
<dbReference type="SUPFAM" id="SSF55874">
    <property type="entry name" value="ATPase domain of HSP90 chaperone/DNA topoisomerase II/histidine kinase"/>
    <property type="match status" value="1"/>
</dbReference>
<protein>
    <submittedName>
        <fullName evidence="4">Tetratricopeptide repeat protein</fullName>
    </submittedName>
</protein>
<dbReference type="Gene3D" id="3.30.565.10">
    <property type="entry name" value="Histidine kinase-like ATPase, C-terminal domain"/>
    <property type="match status" value="1"/>
</dbReference>
<keyword evidence="2" id="KW-0472">Membrane</keyword>
<reference evidence="4 5" key="1">
    <citation type="submission" date="2018-10" db="EMBL/GenBank/DDBJ databases">
        <title>Genomic Encyclopedia of Archaeal and Bacterial Type Strains, Phase II (KMG-II): from individual species to whole genera.</title>
        <authorList>
            <person name="Goeker M."/>
        </authorList>
    </citation>
    <scope>NUCLEOTIDE SEQUENCE [LARGE SCALE GENOMIC DNA]</scope>
    <source>
        <strain evidence="4 5">DSM 29537</strain>
    </source>
</reference>
<dbReference type="Pfam" id="PF13181">
    <property type="entry name" value="TPR_8"/>
    <property type="match status" value="1"/>
</dbReference>
<feature type="transmembrane region" description="Helical" evidence="2">
    <location>
        <begin position="407"/>
        <end position="427"/>
    </location>
</feature>
<dbReference type="Gene3D" id="1.25.40.10">
    <property type="entry name" value="Tetratricopeptide repeat domain"/>
    <property type="match status" value="3"/>
</dbReference>
<dbReference type="Pfam" id="PF13374">
    <property type="entry name" value="TPR_10"/>
    <property type="match status" value="1"/>
</dbReference>
<keyword evidence="2" id="KW-0812">Transmembrane</keyword>
<keyword evidence="1" id="KW-0802">TPR repeat</keyword>
<dbReference type="SMART" id="SM00028">
    <property type="entry name" value="TPR"/>
    <property type="match status" value="6"/>
</dbReference>
<keyword evidence="5" id="KW-1185">Reference proteome</keyword>
<dbReference type="InterPro" id="IPR010559">
    <property type="entry name" value="Sig_transdc_His_kin_internal"/>
</dbReference>
<dbReference type="InterPro" id="IPR019734">
    <property type="entry name" value="TPR_rpt"/>
</dbReference>
<dbReference type="PANTHER" id="PTHR34220:SF7">
    <property type="entry name" value="SENSOR HISTIDINE KINASE YPDA"/>
    <property type="match status" value="1"/>
</dbReference>
<proteinExistence type="predicted"/>
<dbReference type="PROSITE" id="PS50005">
    <property type="entry name" value="TPR"/>
    <property type="match status" value="4"/>
</dbReference>
<dbReference type="InterPro" id="IPR011990">
    <property type="entry name" value="TPR-like_helical_dom_sf"/>
</dbReference>
<evidence type="ECO:0000256" key="1">
    <source>
        <dbReference type="PROSITE-ProRule" id="PRU00339"/>
    </source>
</evidence>
<comment type="caution">
    <text evidence="4">The sequence shown here is derived from an EMBL/GenBank/DDBJ whole genome shotgun (WGS) entry which is preliminary data.</text>
</comment>
<dbReference type="PANTHER" id="PTHR34220">
    <property type="entry name" value="SENSOR HISTIDINE KINASE YPDA"/>
    <property type="match status" value="1"/>
</dbReference>
<feature type="repeat" description="TPR" evidence="1">
    <location>
        <begin position="81"/>
        <end position="114"/>
    </location>
</feature>
<evidence type="ECO:0000313" key="5">
    <source>
        <dbReference type="Proteomes" id="UP000277579"/>
    </source>
</evidence>
<dbReference type="InterPro" id="IPR036890">
    <property type="entry name" value="HATPase_C_sf"/>
</dbReference>
<dbReference type="GO" id="GO:0016020">
    <property type="term" value="C:membrane"/>
    <property type="evidence" value="ECO:0007669"/>
    <property type="project" value="InterPro"/>
</dbReference>
<dbReference type="EMBL" id="RBLC01000003">
    <property type="protein sequence ID" value="RKS21869.1"/>
    <property type="molecule type" value="Genomic_DNA"/>
</dbReference>
<organism evidence="4 5">
    <name type="scientific">Flavobacterium endophyticum</name>
    <dbReference type="NCBI Taxonomy" id="1540163"/>
    <lineage>
        <taxon>Bacteria</taxon>
        <taxon>Pseudomonadati</taxon>
        <taxon>Bacteroidota</taxon>
        <taxon>Flavobacteriia</taxon>
        <taxon>Flavobacteriales</taxon>
        <taxon>Flavobacteriaceae</taxon>
        <taxon>Flavobacterium</taxon>
    </lineage>
</organism>
<dbReference type="SUPFAM" id="SSF48452">
    <property type="entry name" value="TPR-like"/>
    <property type="match status" value="3"/>
</dbReference>
<sequence>MKLKALFICFFILFYADFYSQEKTIDSLKGVLEHSKNDIDRTVLLNAIATEYMSSDPKMMQEYATKALELSQRIKYKIEEGNAYLNLGNVNVILGKYAAALDHFYNAQNIFETEITSDAKNRLEIKKGLARAYGSLGIVFSEQSNYAKALQYHLKAVKVYEEIKDEGRMARIYNNIGIVYQALKEDFKALDYFIKAQKLQEKTGDMTVGITTTNIGNIYLRQKNYPKALEYYTKSKNTFDKSKDVRGLGELYNNLGSYYSQTGNPTMALENWNKAIAEFRSIDDKFGISDTYSHLGNFYFSQKKYNEALENANNALRLAKELDVLEQTMNSQKLISAIYEAQNNPILAFQHYKLYTTAKDSLISHENIRKSVQAEMNFDFEKREALQEEAHEKKELLFKEQNKRYRLQTIFGALLVLLFFGIIFLIYNRMQLKKTLTLQKELAEYEQKALHLQMNPHFVFNCLGSISSFIVQNGTDSAIKYLSKFSKLMRLTLEYSKESLIPIDKEIEGLQNYLELEQLRSDKMFNFSITKSDEIEDDVALPPLLLQPFVENAILHGLIPKKEVGKIDIEFLLQGESLICTIVDNGIGFEKSQELKASSVSIHKSMALDITRKRLEMMEAVTSKTSKVEIKELKDDHGNPKGTEVILYLPIQYIK</sequence>
<dbReference type="InterPro" id="IPR050640">
    <property type="entry name" value="Bact_2-comp_sensor_kinase"/>
</dbReference>
<dbReference type="GO" id="GO:0000155">
    <property type="term" value="F:phosphorelay sensor kinase activity"/>
    <property type="evidence" value="ECO:0007669"/>
    <property type="project" value="InterPro"/>
</dbReference>
<dbReference type="OrthoDB" id="6190788at2"/>
<feature type="repeat" description="TPR" evidence="1">
    <location>
        <begin position="130"/>
        <end position="163"/>
    </location>
</feature>
<feature type="repeat" description="TPR" evidence="1">
    <location>
        <begin position="289"/>
        <end position="322"/>
    </location>
</feature>
<dbReference type="Proteomes" id="UP000277579">
    <property type="component" value="Unassembled WGS sequence"/>
</dbReference>
<evidence type="ECO:0000256" key="2">
    <source>
        <dbReference type="SAM" id="Phobius"/>
    </source>
</evidence>
<evidence type="ECO:0000259" key="3">
    <source>
        <dbReference type="Pfam" id="PF06580"/>
    </source>
</evidence>
<feature type="repeat" description="TPR" evidence="1">
    <location>
        <begin position="170"/>
        <end position="203"/>
    </location>
</feature>
<accession>A0A495MC89</accession>
<dbReference type="AlphaFoldDB" id="A0A495MC89"/>
<feature type="domain" description="Signal transduction histidine kinase internal region" evidence="3">
    <location>
        <begin position="446"/>
        <end position="523"/>
    </location>
</feature>
<keyword evidence="2" id="KW-1133">Transmembrane helix</keyword>
<dbReference type="Pfam" id="PF13424">
    <property type="entry name" value="TPR_12"/>
    <property type="match status" value="2"/>
</dbReference>
<name>A0A495MC89_9FLAO</name>
<evidence type="ECO:0000313" key="4">
    <source>
        <dbReference type="EMBL" id="RKS21869.1"/>
    </source>
</evidence>
<gene>
    <name evidence="4" type="ORF">CLV94_2504</name>
</gene>
<dbReference type="RefSeq" id="WP_121376807.1">
    <property type="nucleotide sequence ID" value="NZ_RBLC01000003.1"/>
</dbReference>